<accession>A0A9D7XYB9</accession>
<reference evidence="2" key="1">
    <citation type="submission" date="2020-10" db="EMBL/GenBank/DDBJ databases">
        <title>Connecting structure to function with the recovery of over 1000 high-quality activated sludge metagenome-assembled genomes encoding full-length rRNA genes using long-read sequencing.</title>
        <authorList>
            <person name="Singleton C.M."/>
            <person name="Petriglieri F."/>
            <person name="Kristensen J.M."/>
            <person name="Kirkegaard R.H."/>
            <person name="Michaelsen T.Y."/>
            <person name="Andersen M.H."/>
            <person name="Karst S.M."/>
            <person name="Dueholm M.S."/>
            <person name="Nielsen P.H."/>
            <person name="Albertsen M."/>
        </authorList>
    </citation>
    <scope>NUCLEOTIDE SEQUENCE</scope>
    <source>
        <strain evidence="2">Ribe_18-Q3-R11-54_MAXAC.001</strain>
    </source>
</reference>
<sequence length="97" mass="10420">MALPWWTLFVLAAAACSWISVTVLARNNPGERLSWFRSPTVAPLSQLWFLAASVACAWLGGSYAADTALGGWAYPIAALAVLVPWTLVRAGHNRHVG</sequence>
<feature type="transmembrane region" description="Helical" evidence="1">
    <location>
        <begin position="6"/>
        <end position="26"/>
    </location>
</feature>
<gene>
    <name evidence="2" type="ORF">IPP00_13035</name>
</gene>
<keyword evidence="1" id="KW-0472">Membrane</keyword>
<evidence type="ECO:0008006" key="4">
    <source>
        <dbReference type="Google" id="ProtNLM"/>
    </source>
</evidence>
<keyword evidence="1" id="KW-1133">Transmembrane helix</keyword>
<dbReference type="AlphaFoldDB" id="A0A9D7XYB9"/>
<feature type="transmembrane region" description="Helical" evidence="1">
    <location>
        <begin position="71"/>
        <end position="88"/>
    </location>
</feature>
<evidence type="ECO:0000313" key="2">
    <source>
        <dbReference type="EMBL" id="MBL0004860.1"/>
    </source>
</evidence>
<protein>
    <recommendedName>
        <fullName evidence="4">DUF3325 domain-containing protein</fullName>
    </recommendedName>
</protein>
<organism evidence="2 3">
    <name type="scientific">Candidatus Phosphoribacter hodrii</name>
    <dbReference type="NCBI Taxonomy" id="2953743"/>
    <lineage>
        <taxon>Bacteria</taxon>
        <taxon>Bacillati</taxon>
        <taxon>Actinomycetota</taxon>
        <taxon>Actinomycetes</taxon>
        <taxon>Micrococcales</taxon>
        <taxon>Dermatophilaceae</taxon>
        <taxon>Candidatus Phosphoribacter</taxon>
    </lineage>
</organism>
<keyword evidence="1" id="KW-0812">Transmembrane</keyword>
<evidence type="ECO:0000313" key="3">
    <source>
        <dbReference type="Proteomes" id="UP000886632"/>
    </source>
</evidence>
<comment type="caution">
    <text evidence="2">The sequence shown here is derived from an EMBL/GenBank/DDBJ whole genome shotgun (WGS) entry which is preliminary data.</text>
</comment>
<name>A0A9D7XYB9_9MICO</name>
<evidence type="ECO:0000256" key="1">
    <source>
        <dbReference type="SAM" id="Phobius"/>
    </source>
</evidence>
<dbReference type="Proteomes" id="UP000886632">
    <property type="component" value="Unassembled WGS sequence"/>
</dbReference>
<dbReference type="EMBL" id="JADKGK010000022">
    <property type="protein sequence ID" value="MBL0004860.1"/>
    <property type="molecule type" value="Genomic_DNA"/>
</dbReference>
<proteinExistence type="predicted"/>
<feature type="transmembrane region" description="Helical" evidence="1">
    <location>
        <begin position="47"/>
        <end position="65"/>
    </location>
</feature>